<dbReference type="Pfam" id="PF00651">
    <property type="entry name" value="BTB"/>
    <property type="match status" value="1"/>
</dbReference>
<accession>A0A6A0GSE3</accession>
<reference evidence="4" key="3">
    <citation type="submission" date="2019-06" db="EMBL/GenBank/DDBJ databases">
        <authorList>
            <person name="Poynton C."/>
            <person name="Hasenbein S."/>
            <person name="Benoit J.B."/>
            <person name="Sepulveda M.S."/>
            <person name="Poelchau M.F."/>
            <person name="Murali S.C."/>
            <person name="Chen S."/>
            <person name="Glastad K.M."/>
            <person name="Werren J.H."/>
            <person name="Vineis J.H."/>
            <person name="Bowen J.L."/>
            <person name="Friedrich M."/>
            <person name="Jones J."/>
            <person name="Robertson H.M."/>
            <person name="Feyereisen R."/>
            <person name="Mechler-Hickson A."/>
            <person name="Mathers N."/>
            <person name="Lee C.E."/>
            <person name="Colbourne J.K."/>
            <person name="Biales A."/>
            <person name="Johnston J.S."/>
            <person name="Wellborn G.A."/>
            <person name="Rosendale A.J."/>
            <person name="Cridge A.G."/>
            <person name="Munoz-Torres M.C."/>
            <person name="Bain P.A."/>
            <person name="Manny A.R."/>
            <person name="Major K.M."/>
            <person name="Lambert F.N."/>
            <person name="Vulpe C.D."/>
            <person name="Tuck P."/>
            <person name="Blalock B.J."/>
            <person name="Lin Y.-Y."/>
            <person name="Smith M.E."/>
            <person name="Ochoa-Acuna H."/>
            <person name="Chen M.-J.M."/>
            <person name="Childers C.P."/>
            <person name="Qu J."/>
            <person name="Dugan S."/>
            <person name="Lee S.L."/>
            <person name="Chao H."/>
            <person name="Dinh H."/>
            <person name="Han Y."/>
            <person name="Doddapaneni H."/>
            <person name="Worley K.C."/>
            <person name="Muzny D.M."/>
            <person name="Gibbs R.A."/>
            <person name="Richards S."/>
        </authorList>
    </citation>
    <scope>NUCLEOTIDE SEQUENCE</scope>
    <source>
        <strain evidence="4">HAZT.00-mixed</strain>
        <tissue evidence="4">Whole organism</tissue>
    </source>
</reference>
<dbReference type="PANTHER" id="PTHR23110:SF109">
    <property type="entry name" value="FI07618P-RELATED"/>
    <property type="match status" value="1"/>
</dbReference>
<feature type="region of interest" description="Disordered" evidence="2">
    <location>
        <begin position="126"/>
        <end position="197"/>
    </location>
</feature>
<dbReference type="AlphaFoldDB" id="A0A6A0GSE3"/>
<dbReference type="Gene3D" id="3.30.710.10">
    <property type="entry name" value="Potassium Channel Kv1.1, Chain A"/>
    <property type="match status" value="1"/>
</dbReference>
<dbReference type="InterPro" id="IPR011333">
    <property type="entry name" value="SKP1/BTB/POZ_sf"/>
</dbReference>
<keyword evidence="1" id="KW-0539">Nucleus</keyword>
<dbReference type="PROSITE" id="PS50097">
    <property type="entry name" value="BTB"/>
    <property type="match status" value="1"/>
</dbReference>
<dbReference type="GO" id="GO:0006357">
    <property type="term" value="P:regulation of transcription by RNA polymerase II"/>
    <property type="evidence" value="ECO:0007669"/>
    <property type="project" value="TreeGrafter"/>
</dbReference>
<dbReference type="SMART" id="SM00225">
    <property type="entry name" value="BTB"/>
    <property type="match status" value="1"/>
</dbReference>
<reference evidence="4" key="1">
    <citation type="submission" date="2014-08" db="EMBL/GenBank/DDBJ databases">
        <authorList>
            <person name="Murali S."/>
            <person name="Richards S."/>
            <person name="Bandaranaike D."/>
            <person name="Bellair M."/>
            <person name="Blankenburg K."/>
            <person name="Chao H."/>
            <person name="Dinh H."/>
            <person name="Doddapaneni H."/>
            <person name="Dugan-Rocha S."/>
            <person name="Elkadiri S."/>
            <person name="Gnanaolivu R."/>
            <person name="Hughes D."/>
            <person name="Lee S."/>
            <person name="Li M."/>
            <person name="Ming W."/>
            <person name="Munidasa M."/>
            <person name="Muniz J."/>
            <person name="Nguyen L."/>
            <person name="Osuji N."/>
            <person name="Pu L.-L."/>
            <person name="Puazo M."/>
            <person name="Skinner E."/>
            <person name="Qu C."/>
            <person name="Quiroz J."/>
            <person name="Raj R."/>
            <person name="Weissenberger G."/>
            <person name="Xin Y."/>
            <person name="Zou X."/>
            <person name="Han Y."/>
            <person name="Worley K."/>
            <person name="Muzny D."/>
            <person name="Gibbs R."/>
        </authorList>
    </citation>
    <scope>NUCLEOTIDE SEQUENCE</scope>
    <source>
        <strain evidence="4">HAZT.00-mixed</strain>
        <tissue evidence="4">Whole organism</tissue>
    </source>
</reference>
<dbReference type="CDD" id="cd18315">
    <property type="entry name" value="BTB_POZ_BAB-like"/>
    <property type="match status" value="1"/>
</dbReference>
<dbReference type="OrthoDB" id="6413564at2759"/>
<sequence>MAPDLLHIRIKDHQTSLHSSFLHLFSSQDSKINYDDATIACGGKLYPVHRLVLSVCSDYFAAMFAATSAVGRHPIIVLKDIPSDIFEVLLKFIYIGEVNIERSKFSALVDAARCLKVRSLASYKYDANSENPDKSHDVSPKPAEKRKVVSEEASADEQKSPKVTCQRSRQLTGANDKQLVKQEDSTEPQQPPSQVSSMKINASLKLCSVRLSPVELYTPNEEENDKKCPNKSMPSKKYGSKTGALYFTIQRARYKARCNDRESLLSHIAQEHPESTSVNIPSTSSTLFSDCPAVPAEMSDASLNPISFGGANINSKVRSDNDSCISFVPETSPVNDPDSAGNPSVDMNDSHPFSNVQLKVIKPSLMDMVDVIDDPTYEKRVSVETYLSVDNPENPFIMKTADRKSKANANAEVLGGAANLQGSVGSETNCDFQTPTEAFDENEVSEIDNQNSHDINAVEIECLQNTTDLHEQQVFETNGLKSLVRETSEDDEAMDISLIDIDAFHPAIKENFSGVDALRMVEDCARDPLDISDLPSCSNSSLA</sequence>
<gene>
    <name evidence="4" type="ORF">HAZT_HAZT004266</name>
</gene>
<dbReference type="SUPFAM" id="SSF54695">
    <property type="entry name" value="POZ domain"/>
    <property type="match status" value="1"/>
</dbReference>
<dbReference type="GO" id="GO:0005634">
    <property type="term" value="C:nucleus"/>
    <property type="evidence" value="ECO:0007669"/>
    <property type="project" value="TreeGrafter"/>
</dbReference>
<name>A0A6A0GSE3_HYAAZ</name>
<dbReference type="EMBL" id="JQDR03015466">
    <property type="protein sequence ID" value="KAA0186580.1"/>
    <property type="molecule type" value="Genomic_DNA"/>
</dbReference>
<comment type="caution">
    <text evidence="4">The sequence shown here is derived from an EMBL/GenBank/DDBJ whole genome shotgun (WGS) entry which is preliminary data.</text>
</comment>
<proteinExistence type="predicted"/>
<evidence type="ECO:0000259" key="3">
    <source>
        <dbReference type="PROSITE" id="PS50097"/>
    </source>
</evidence>
<dbReference type="InterPro" id="IPR051095">
    <property type="entry name" value="Dros_DevTransReg"/>
</dbReference>
<feature type="compositionally biased region" description="Basic and acidic residues" evidence="2">
    <location>
        <begin position="131"/>
        <end position="160"/>
    </location>
</feature>
<evidence type="ECO:0000256" key="2">
    <source>
        <dbReference type="SAM" id="MobiDB-lite"/>
    </source>
</evidence>
<dbReference type="Proteomes" id="UP000711488">
    <property type="component" value="Unassembled WGS sequence"/>
</dbReference>
<feature type="domain" description="BTB" evidence="3">
    <location>
        <begin position="35"/>
        <end position="102"/>
    </location>
</feature>
<dbReference type="PANTHER" id="PTHR23110">
    <property type="entry name" value="BTB DOMAIN TRANSCRIPTION FACTOR"/>
    <property type="match status" value="1"/>
</dbReference>
<evidence type="ECO:0000256" key="1">
    <source>
        <dbReference type="ARBA" id="ARBA00023242"/>
    </source>
</evidence>
<dbReference type="InterPro" id="IPR000210">
    <property type="entry name" value="BTB/POZ_dom"/>
</dbReference>
<reference evidence="4" key="2">
    <citation type="journal article" date="2018" name="Environ. Sci. Technol.">
        <title>The Toxicogenome of Hyalella azteca: A Model for Sediment Ecotoxicology and Evolutionary Toxicology.</title>
        <authorList>
            <person name="Poynton H.C."/>
            <person name="Hasenbein S."/>
            <person name="Benoit J.B."/>
            <person name="Sepulveda M.S."/>
            <person name="Poelchau M.F."/>
            <person name="Hughes D.S.T."/>
            <person name="Murali S.C."/>
            <person name="Chen S."/>
            <person name="Glastad K.M."/>
            <person name="Goodisman M.A.D."/>
            <person name="Werren J.H."/>
            <person name="Vineis J.H."/>
            <person name="Bowen J.L."/>
            <person name="Friedrich M."/>
            <person name="Jones J."/>
            <person name="Robertson H.M."/>
            <person name="Feyereisen R."/>
            <person name="Mechler-Hickson A."/>
            <person name="Mathers N."/>
            <person name="Lee C.E."/>
            <person name="Colbourne J.K."/>
            <person name="Biales A."/>
            <person name="Johnston J.S."/>
            <person name="Wellborn G.A."/>
            <person name="Rosendale A.J."/>
            <person name="Cridge A.G."/>
            <person name="Munoz-Torres M.C."/>
            <person name="Bain P.A."/>
            <person name="Manny A.R."/>
            <person name="Major K.M."/>
            <person name="Lambert F.N."/>
            <person name="Vulpe C.D."/>
            <person name="Tuck P."/>
            <person name="Blalock B.J."/>
            <person name="Lin Y.Y."/>
            <person name="Smith M.E."/>
            <person name="Ochoa-Acuna H."/>
            <person name="Chen M.M."/>
            <person name="Childers C.P."/>
            <person name="Qu J."/>
            <person name="Dugan S."/>
            <person name="Lee S.L."/>
            <person name="Chao H."/>
            <person name="Dinh H."/>
            <person name="Han Y."/>
            <person name="Doddapaneni H."/>
            <person name="Worley K.C."/>
            <person name="Muzny D.M."/>
            <person name="Gibbs R.A."/>
            <person name="Richards S."/>
        </authorList>
    </citation>
    <scope>NUCLEOTIDE SEQUENCE</scope>
    <source>
        <strain evidence="4">HAZT.00-mixed</strain>
        <tissue evidence="4">Whole organism</tissue>
    </source>
</reference>
<evidence type="ECO:0000313" key="4">
    <source>
        <dbReference type="EMBL" id="KAA0186580.1"/>
    </source>
</evidence>
<organism evidence="4">
    <name type="scientific">Hyalella azteca</name>
    <name type="common">Amphipod</name>
    <dbReference type="NCBI Taxonomy" id="294128"/>
    <lineage>
        <taxon>Eukaryota</taxon>
        <taxon>Metazoa</taxon>
        <taxon>Ecdysozoa</taxon>
        <taxon>Arthropoda</taxon>
        <taxon>Crustacea</taxon>
        <taxon>Multicrustacea</taxon>
        <taxon>Malacostraca</taxon>
        <taxon>Eumalacostraca</taxon>
        <taxon>Peracarida</taxon>
        <taxon>Amphipoda</taxon>
        <taxon>Senticaudata</taxon>
        <taxon>Talitrida</taxon>
        <taxon>Talitroidea</taxon>
        <taxon>Hyalellidae</taxon>
        <taxon>Hyalella</taxon>
    </lineage>
</organism>
<feature type="compositionally biased region" description="Polar residues" evidence="2">
    <location>
        <begin position="161"/>
        <end position="175"/>
    </location>
</feature>
<protein>
    <recommendedName>
        <fullName evidence="3">BTB domain-containing protein</fullName>
    </recommendedName>
</protein>